<evidence type="ECO:0000256" key="5">
    <source>
        <dbReference type="ARBA" id="ARBA00022842"/>
    </source>
</evidence>
<dbReference type="AlphaFoldDB" id="A0A1E5D563"/>
<evidence type="ECO:0000256" key="3">
    <source>
        <dbReference type="ARBA" id="ARBA00022679"/>
    </source>
</evidence>
<feature type="binding site" evidence="10">
    <location>
        <position position="87"/>
    </location>
    <ligand>
        <name>Mg(2+)</name>
        <dbReference type="ChEBI" id="CHEBI:18420"/>
    </ligand>
</feature>
<comment type="function">
    <text evidence="1 10">Condenses 4-methyl-5-(beta-hydroxyethyl)thiazole monophosphate (THZ-P) and 2-methyl-4-amino-5-hydroxymethyl pyrimidine pyrophosphate (HMP-PP) to form thiamine monophosphate (TMP).</text>
</comment>
<organism evidence="14 15">
    <name type="scientific">Vibrio genomosp. F6 str. FF-238</name>
    <dbReference type="NCBI Taxonomy" id="1191298"/>
    <lineage>
        <taxon>Bacteria</taxon>
        <taxon>Pseudomonadati</taxon>
        <taxon>Pseudomonadota</taxon>
        <taxon>Gammaproteobacteria</taxon>
        <taxon>Vibrionales</taxon>
        <taxon>Vibrionaceae</taxon>
        <taxon>Vibrio</taxon>
    </lineage>
</organism>
<dbReference type="InterPro" id="IPR036206">
    <property type="entry name" value="ThiamineP_synth_sf"/>
</dbReference>
<dbReference type="SUPFAM" id="SSF51391">
    <property type="entry name" value="Thiamin phosphate synthase"/>
    <property type="match status" value="1"/>
</dbReference>
<evidence type="ECO:0000256" key="10">
    <source>
        <dbReference type="HAMAP-Rule" id="MF_00097"/>
    </source>
</evidence>
<dbReference type="Proteomes" id="UP000094165">
    <property type="component" value="Unassembled WGS sequence"/>
</dbReference>
<reference evidence="14 15" key="1">
    <citation type="journal article" date="2012" name="Science">
        <title>Ecological populations of bacteria act as socially cohesive units of antibiotic production and resistance.</title>
        <authorList>
            <person name="Cordero O.X."/>
            <person name="Wildschutte H."/>
            <person name="Kirkup B."/>
            <person name="Proehl S."/>
            <person name="Ngo L."/>
            <person name="Hussain F."/>
            <person name="Le Roux F."/>
            <person name="Mincer T."/>
            <person name="Polz M.F."/>
        </authorList>
    </citation>
    <scope>NUCLEOTIDE SEQUENCE [LARGE SCALE GENOMIC DNA]</scope>
    <source>
        <strain evidence="14 15">FF-238</strain>
    </source>
</reference>
<comment type="catalytic activity">
    <reaction evidence="9 10 11">
        <text>2-[(2R,5Z)-2-carboxy-4-methylthiazol-5(2H)-ylidene]ethyl phosphate + 4-amino-2-methyl-5-(diphosphooxymethyl)pyrimidine + 2 H(+) = thiamine phosphate + CO2 + diphosphate</text>
        <dbReference type="Rhea" id="RHEA:47844"/>
        <dbReference type="ChEBI" id="CHEBI:15378"/>
        <dbReference type="ChEBI" id="CHEBI:16526"/>
        <dbReference type="ChEBI" id="CHEBI:33019"/>
        <dbReference type="ChEBI" id="CHEBI:37575"/>
        <dbReference type="ChEBI" id="CHEBI:57841"/>
        <dbReference type="ChEBI" id="CHEBI:62899"/>
        <dbReference type="EC" id="2.5.1.3"/>
    </reaction>
</comment>
<comment type="similarity">
    <text evidence="10 11">Belongs to the thiamine-phosphate synthase family.</text>
</comment>
<feature type="binding site" evidence="10">
    <location>
        <begin position="35"/>
        <end position="39"/>
    </location>
    <ligand>
        <name>4-amino-2-methyl-5-(diphosphooxymethyl)pyrimidine</name>
        <dbReference type="ChEBI" id="CHEBI:57841"/>
    </ligand>
</feature>
<dbReference type="PANTHER" id="PTHR20857:SF23">
    <property type="entry name" value="THIAMINE BIOSYNTHETIC BIFUNCTIONAL ENZYME"/>
    <property type="match status" value="1"/>
</dbReference>
<feature type="binding site" evidence="10">
    <location>
        <begin position="183"/>
        <end position="184"/>
    </location>
    <ligand>
        <name>2-[(2R,5Z)-2-carboxy-4-methylthiazol-5(2H)-ylidene]ethyl phosphate</name>
        <dbReference type="ChEBI" id="CHEBI:62899"/>
    </ligand>
</feature>
<dbReference type="Gene3D" id="3.20.20.70">
    <property type="entry name" value="Aldolase class I"/>
    <property type="match status" value="1"/>
</dbReference>
<feature type="binding site" evidence="10">
    <location>
        <position position="67"/>
    </location>
    <ligand>
        <name>4-amino-2-methyl-5-(diphosphooxymethyl)pyrimidine</name>
        <dbReference type="ChEBI" id="CHEBI:57841"/>
    </ligand>
</feature>
<keyword evidence="4 10" id="KW-0479">Metal-binding</keyword>
<accession>A0A1E5D563</accession>
<dbReference type="GO" id="GO:0009228">
    <property type="term" value="P:thiamine biosynthetic process"/>
    <property type="evidence" value="ECO:0007669"/>
    <property type="project" value="UniProtKB-KW"/>
</dbReference>
<evidence type="ECO:0000256" key="4">
    <source>
        <dbReference type="ARBA" id="ARBA00022723"/>
    </source>
</evidence>
<evidence type="ECO:0000256" key="1">
    <source>
        <dbReference type="ARBA" id="ARBA00003814"/>
    </source>
</evidence>
<comment type="catalytic activity">
    <reaction evidence="7 10 11">
        <text>4-methyl-5-(2-phosphooxyethyl)-thiazole + 4-amino-2-methyl-5-(diphosphooxymethyl)pyrimidine + H(+) = thiamine phosphate + diphosphate</text>
        <dbReference type="Rhea" id="RHEA:22328"/>
        <dbReference type="ChEBI" id="CHEBI:15378"/>
        <dbReference type="ChEBI" id="CHEBI:33019"/>
        <dbReference type="ChEBI" id="CHEBI:37575"/>
        <dbReference type="ChEBI" id="CHEBI:57841"/>
        <dbReference type="ChEBI" id="CHEBI:58296"/>
        <dbReference type="EC" id="2.5.1.3"/>
    </reaction>
</comment>
<feature type="binding site" evidence="10">
    <location>
        <position position="135"/>
    </location>
    <ligand>
        <name>4-amino-2-methyl-5-(diphosphooxymethyl)pyrimidine</name>
        <dbReference type="ChEBI" id="CHEBI:57841"/>
    </ligand>
</feature>
<dbReference type="InterPro" id="IPR022998">
    <property type="entry name" value="ThiamineP_synth_TenI"/>
</dbReference>
<evidence type="ECO:0000256" key="12">
    <source>
        <dbReference type="RuleBase" id="RU004253"/>
    </source>
</evidence>
<protein>
    <recommendedName>
        <fullName evidence="10">Thiamine-phosphate synthase</fullName>
        <shortName evidence="10">TP synthase</shortName>
        <shortName evidence="10">TPS</shortName>
        <ecNumber evidence="10">2.5.1.3</ecNumber>
    </recommendedName>
    <alternativeName>
        <fullName evidence="10">Thiamine-phosphate pyrophosphorylase</fullName>
        <shortName evidence="10">TMP pyrophosphorylase</shortName>
        <shortName evidence="10">TMP-PPase</shortName>
    </alternativeName>
</protein>
<dbReference type="HAMAP" id="MF_00097">
    <property type="entry name" value="TMP_synthase"/>
    <property type="match status" value="1"/>
</dbReference>
<dbReference type="GO" id="GO:0000287">
    <property type="term" value="F:magnesium ion binding"/>
    <property type="evidence" value="ECO:0007669"/>
    <property type="project" value="UniProtKB-UniRule"/>
</dbReference>
<dbReference type="CDD" id="cd00564">
    <property type="entry name" value="TMP_TenI"/>
    <property type="match status" value="1"/>
</dbReference>
<gene>
    <name evidence="10" type="primary">thiE</name>
    <name evidence="14" type="ORF">A130_12930</name>
</gene>
<comment type="cofactor">
    <cofactor evidence="10">
        <name>Mg(2+)</name>
        <dbReference type="ChEBI" id="CHEBI:18420"/>
    </cofactor>
    <text evidence="10">Binds 1 Mg(2+) ion per subunit.</text>
</comment>
<feature type="binding site" evidence="10">
    <location>
        <begin position="132"/>
        <end position="134"/>
    </location>
    <ligand>
        <name>2-[(2R,5Z)-2-carboxy-4-methylthiazol-5(2H)-ylidene]ethyl phosphate</name>
        <dbReference type="ChEBI" id="CHEBI:62899"/>
    </ligand>
</feature>
<evidence type="ECO:0000256" key="7">
    <source>
        <dbReference type="ARBA" id="ARBA00047334"/>
    </source>
</evidence>
<dbReference type="PANTHER" id="PTHR20857">
    <property type="entry name" value="THIAMINE-PHOSPHATE PYROPHOSPHORYLASE"/>
    <property type="match status" value="1"/>
</dbReference>
<dbReference type="InterPro" id="IPR013785">
    <property type="entry name" value="Aldolase_TIM"/>
</dbReference>
<keyword evidence="15" id="KW-1185">Reference proteome</keyword>
<keyword evidence="5 10" id="KW-0460">Magnesium</keyword>
<comment type="pathway">
    <text evidence="2 10 12">Cofactor biosynthesis; thiamine diphosphate biosynthesis; thiamine phosphate from 4-amino-2-methyl-5-diphosphomethylpyrimidine and 4-methyl-5-(2-phosphoethyl)-thiazole: step 1/1.</text>
</comment>
<dbReference type="Pfam" id="PF02581">
    <property type="entry name" value="TMP-TENI"/>
    <property type="match status" value="1"/>
</dbReference>
<feature type="binding site" evidence="10">
    <location>
        <position position="68"/>
    </location>
    <ligand>
        <name>Mg(2+)</name>
        <dbReference type="ChEBI" id="CHEBI:18420"/>
    </ligand>
</feature>
<evidence type="ECO:0000256" key="8">
    <source>
        <dbReference type="ARBA" id="ARBA00047851"/>
    </source>
</evidence>
<comment type="caution">
    <text evidence="14">The sequence shown here is derived from an EMBL/GenBank/DDBJ whole genome shotgun (WGS) entry which is preliminary data.</text>
</comment>
<dbReference type="FunFam" id="3.20.20.70:FF:000096">
    <property type="entry name" value="Thiamine-phosphate synthase"/>
    <property type="match status" value="1"/>
</dbReference>
<name>A0A1E5D563_9VIBR</name>
<feature type="domain" description="Thiamine phosphate synthase/TenI" evidence="13">
    <location>
        <begin position="6"/>
        <end position="186"/>
    </location>
</feature>
<dbReference type="GO" id="GO:0004789">
    <property type="term" value="F:thiamine-phosphate diphosphorylase activity"/>
    <property type="evidence" value="ECO:0007669"/>
    <property type="project" value="UniProtKB-UniRule"/>
</dbReference>
<dbReference type="EC" id="2.5.1.3" evidence="10"/>
<dbReference type="GO" id="GO:0009229">
    <property type="term" value="P:thiamine diphosphate biosynthetic process"/>
    <property type="evidence" value="ECO:0007669"/>
    <property type="project" value="UniProtKB-UniRule"/>
</dbReference>
<proteinExistence type="inferred from homology"/>
<feature type="binding site" evidence="10">
    <location>
        <position position="163"/>
    </location>
    <ligand>
        <name>2-[(2R,5Z)-2-carboxy-4-methylthiazol-5(2H)-ylidene]ethyl phosphate</name>
        <dbReference type="ChEBI" id="CHEBI:62899"/>
    </ligand>
</feature>
<dbReference type="InterPro" id="IPR034291">
    <property type="entry name" value="TMP_synthase"/>
</dbReference>
<evidence type="ECO:0000313" key="15">
    <source>
        <dbReference type="Proteomes" id="UP000094165"/>
    </source>
</evidence>
<dbReference type="GO" id="GO:0005737">
    <property type="term" value="C:cytoplasm"/>
    <property type="evidence" value="ECO:0007669"/>
    <property type="project" value="TreeGrafter"/>
</dbReference>
<evidence type="ECO:0000256" key="9">
    <source>
        <dbReference type="ARBA" id="ARBA00047883"/>
    </source>
</evidence>
<comment type="catalytic activity">
    <reaction evidence="8 10 11">
        <text>2-(2-carboxy-4-methylthiazol-5-yl)ethyl phosphate + 4-amino-2-methyl-5-(diphosphooxymethyl)pyrimidine + 2 H(+) = thiamine phosphate + CO2 + diphosphate</text>
        <dbReference type="Rhea" id="RHEA:47848"/>
        <dbReference type="ChEBI" id="CHEBI:15378"/>
        <dbReference type="ChEBI" id="CHEBI:16526"/>
        <dbReference type="ChEBI" id="CHEBI:33019"/>
        <dbReference type="ChEBI" id="CHEBI:37575"/>
        <dbReference type="ChEBI" id="CHEBI:57841"/>
        <dbReference type="ChEBI" id="CHEBI:62890"/>
        <dbReference type="EC" id="2.5.1.3"/>
    </reaction>
</comment>
<dbReference type="UniPathway" id="UPA00060">
    <property type="reaction ID" value="UER00141"/>
</dbReference>
<keyword evidence="6 10" id="KW-0784">Thiamine biosynthesis</keyword>
<dbReference type="RefSeq" id="WP_017054456.1">
    <property type="nucleotide sequence ID" value="NZ_AJYW02000041.1"/>
</dbReference>
<sequence length="205" mass="21893">MNPYRLYLVTDDQQDIDTLKYVVKQAIAGGVTMVQVREKHGDIQSFIQRAQAVKTVLEGTNVPLIINDRVDVALAVDADGVHLGQSDMPVKIARQLIGKDKILGLSVENEQQLQESQSLPIDYIGLSAIFSTPTKTNINKEWGISGLAQAVSKSVLPIVAIGGLNSDNLDAVVATKVAGIALVSAICHADSPKQSAQELLAQIGI</sequence>
<feature type="binding site" evidence="10">
    <location>
        <position position="106"/>
    </location>
    <ligand>
        <name>4-amino-2-methyl-5-(diphosphooxymethyl)pyrimidine</name>
        <dbReference type="ChEBI" id="CHEBI:57841"/>
    </ligand>
</feature>
<evidence type="ECO:0000256" key="11">
    <source>
        <dbReference type="RuleBase" id="RU003826"/>
    </source>
</evidence>
<evidence type="ECO:0000256" key="6">
    <source>
        <dbReference type="ARBA" id="ARBA00022977"/>
    </source>
</evidence>
<keyword evidence="3 10" id="KW-0808">Transferase</keyword>
<dbReference type="EMBL" id="AJYW02000041">
    <property type="protein sequence ID" value="OEE78710.1"/>
    <property type="molecule type" value="Genomic_DNA"/>
</dbReference>
<evidence type="ECO:0000313" key="14">
    <source>
        <dbReference type="EMBL" id="OEE78710.1"/>
    </source>
</evidence>
<dbReference type="NCBIfam" id="TIGR00693">
    <property type="entry name" value="thiE"/>
    <property type="match status" value="1"/>
</dbReference>
<evidence type="ECO:0000259" key="13">
    <source>
        <dbReference type="Pfam" id="PF02581"/>
    </source>
</evidence>
<evidence type="ECO:0000256" key="2">
    <source>
        <dbReference type="ARBA" id="ARBA00005165"/>
    </source>
</evidence>